<keyword evidence="3" id="KW-1185">Reference proteome</keyword>
<protein>
    <submittedName>
        <fullName evidence="2">Uncharacterized protein</fullName>
    </submittedName>
</protein>
<dbReference type="RefSeq" id="WP_322777532.1">
    <property type="nucleotide sequence ID" value="NZ_JARJFB010000193.1"/>
</dbReference>
<organism evidence="2 3">
    <name type="scientific">Candidatus Megaera venefica</name>
    <dbReference type="NCBI Taxonomy" id="2055910"/>
    <lineage>
        <taxon>Bacteria</taxon>
        <taxon>Pseudomonadati</taxon>
        <taxon>Pseudomonadota</taxon>
        <taxon>Alphaproteobacteria</taxon>
        <taxon>Rickettsiales</taxon>
        <taxon>Rickettsiaceae</taxon>
        <taxon>Candidatus Megaera</taxon>
    </lineage>
</organism>
<reference evidence="2 3" key="1">
    <citation type="submission" date="2023-03" db="EMBL/GenBank/DDBJ databases">
        <title>Host association and intracellularity evolved multiple times independently in the Rickettsiales.</title>
        <authorList>
            <person name="Castelli M."/>
            <person name="Nardi T."/>
            <person name="Gammuto L."/>
            <person name="Bellinzona G."/>
            <person name="Sabaneyeva E."/>
            <person name="Potekhin A."/>
            <person name="Serra V."/>
            <person name="Petroni G."/>
            <person name="Sassera D."/>
        </authorList>
    </citation>
    <scope>NUCLEOTIDE SEQUENCE [LARGE SCALE GENOMIC DNA]</scope>
    <source>
        <strain evidence="2 3">Sr 2-6</strain>
    </source>
</reference>
<comment type="caution">
    <text evidence="2">The sequence shown here is derived from an EMBL/GenBank/DDBJ whole genome shotgun (WGS) entry which is preliminary data.</text>
</comment>
<evidence type="ECO:0000313" key="2">
    <source>
        <dbReference type="EMBL" id="MEA0971617.1"/>
    </source>
</evidence>
<feature type="region of interest" description="Disordered" evidence="1">
    <location>
        <begin position="1"/>
        <end position="20"/>
    </location>
</feature>
<name>A0ABU5NEM1_9RICK</name>
<proteinExistence type="predicted"/>
<feature type="compositionally biased region" description="Basic and acidic residues" evidence="1">
    <location>
        <begin position="8"/>
        <end position="20"/>
    </location>
</feature>
<accession>A0ABU5NEM1</accession>
<evidence type="ECO:0000256" key="1">
    <source>
        <dbReference type="SAM" id="MobiDB-lite"/>
    </source>
</evidence>
<sequence length="51" mass="5981">MQAPIIQQDHKEENNIDRQETCNELSSQLKLKAEIRNRIDQYLKPASSKIN</sequence>
<dbReference type="Proteomes" id="UP001291687">
    <property type="component" value="Unassembled WGS sequence"/>
</dbReference>
<gene>
    <name evidence="2" type="ORF">Megvenef_01601</name>
</gene>
<evidence type="ECO:0000313" key="3">
    <source>
        <dbReference type="Proteomes" id="UP001291687"/>
    </source>
</evidence>
<dbReference type="EMBL" id="JARJFB010000193">
    <property type="protein sequence ID" value="MEA0971617.1"/>
    <property type="molecule type" value="Genomic_DNA"/>
</dbReference>